<comment type="caution">
    <text evidence="2">The sequence shown here is derived from an EMBL/GenBank/DDBJ whole genome shotgun (WGS) entry which is preliminary data.</text>
</comment>
<keyword evidence="3" id="KW-1185">Reference proteome</keyword>
<dbReference type="InterPro" id="IPR024976">
    <property type="entry name" value="DUF3885"/>
</dbReference>
<proteinExistence type="predicted"/>
<feature type="domain" description="DUF3885" evidence="1">
    <location>
        <begin position="2"/>
        <end position="129"/>
    </location>
</feature>
<dbReference type="RefSeq" id="WP_232242112.1">
    <property type="nucleotide sequence ID" value="NZ_JBHEZZ010000007.1"/>
</dbReference>
<dbReference type="Pfam" id="PF13021">
    <property type="entry name" value="DUF3885"/>
    <property type="match status" value="1"/>
</dbReference>
<name>A0ABV6UMJ2_9ACTN</name>
<evidence type="ECO:0000313" key="3">
    <source>
        <dbReference type="Proteomes" id="UP001592528"/>
    </source>
</evidence>
<dbReference type="EMBL" id="JBHEZZ010000007">
    <property type="protein sequence ID" value="MFC1402669.1"/>
    <property type="molecule type" value="Genomic_DNA"/>
</dbReference>
<evidence type="ECO:0000259" key="1">
    <source>
        <dbReference type="Pfam" id="PF13021"/>
    </source>
</evidence>
<dbReference type="Proteomes" id="UP001592528">
    <property type="component" value="Unassembled WGS sequence"/>
</dbReference>
<reference evidence="2 3" key="1">
    <citation type="submission" date="2024-09" db="EMBL/GenBank/DDBJ databases">
        <authorList>
            <person name="Lee S.D."/>
        </authorList>
    </citation>
    <scope>NUCLEOTIDE SEQUENCE [LARGE SCALE GENOMIC DNA]</scope>
    <source>
        <strain evidence="2 3">N1-5</strain>
    </source>
</reference>
<accession>A0ABV6UMJ2</accession>
<gene>
    <name evidence="2" type="ORF">ACEZDJ_15380</name>
</gene>
<protein>
    <recommendedName>
        <fullName evidence="1">DUF3885 domain-containing protein</fullName>
    </recommendedName>
</protein>
<evidence type="ECO:0000313" key="2">
    <source>
        <dbReference type="EMBL" id="MFC1402669.1"/>
    </source>
</evidence>
<organism evidence="2 3">
    <name type="scientific">Streptacidiphilus cavernicola</name>
    <dbReference type="NCBI Taxonomy" id="3342716"/>
    <lineage>
        <taxon>Bacteria</taxon>
        <taxon>Bacillati</taxon>
        <taxon>Actinomycetota</taxon>
        <taxon>Actinomycetes</taxon>
        <taxon>Kitasatosporales</taxon>
        <taxon>Streptomycetaceae</taxon>
        <taxon>Streptacidiphilus</taxon>
    </lineage>
</organism>
<sequence length="132" mass="14687">MLDELFAGQDVCVITNGWSCPGDAAVRSDDQRRLHPGSELWTSSLTNEPDPEYRVFQHSYISCIRWQTACIDPLLRSVADNVSAGVIITDTNLGQLYHPYDGGADVILANSSSRDAMRERHSDWLSKHPQGL</sequence>